<dbReference type="NCBIfam" id="NF009165">
    <property type="entry name" value="PRK12512.1"/>
    <property type="match status" value="1"/>
</dbReference>
<dbReference type="InterPro" id="IPR013324">
    <property type="entry name" value="RNA_pol_sigma_r3/r4-like"/>
</dbReference>
<dbReference type="InterPro" id="IPR013249">
    <property type="entry name" value="RNA_pol_sigma70_r4_t2"/>
</dbReference>
<evidence type="ECO:0000256" key="1">
    <source>
        <dbReference type="ARBA" id="ARBA00010641"/>
    </source>
</evidence>
<evidence type="ECO:0000256" key="5">
    <source>
        <dbReference type="ARBA" id="ARBA00023163"/>
    </source>
</evidence>
<comment type="similarity">
    <text evidence="1">Belongs to the sigma-70 factor family. ECF subfamily.</text>
</comment>
<comment type="caution">
    <text evidence="8">The sequence shown here is derived from an EMBL/GenBank/DDBJ whole genome shotgun (WGS) entry which is preliminary data.</text>
</comment>
<evidence type="ECO:0000256" key="2">
    <source>
        <dbReference type="ARBA" id="ARBA00023015"/>
    </source>
</evidence>
<evidence type="ECO:0000256" key="4">
    <source>
        <dbReference type="ARBA" id="ARBA00023125"/>
    </source>
</evidence>
<dbReference type="InterPro" id="IPR007627">
    <property type="entry name" value="RNA_pol_sigma70_r2"/>
</dbReference>
<name>A0A0F9U231_9ZZZZ</name>
<dbReference type="SUPFAM" id="SSF88659">
    <property type="entry name" value="Sigma3 and sigma4 domains of RNA polymerase sigma factors"/>
    <property type="match status" value="1"/>
</dbReference>
<dbReference type="SUPFAM" id="SSF88946">
    <property type="entry name" value="Sigma2 domain of RNA polymerase sigma factors"/>
    <property type="match status" value="1"/>
</dbReference>
<protein>
    <recommendedName>
        <fullName evidence="9">Sigma-70 family RNA polymerase sigma factor</fullName>
    </recommendedName>
</protein>
<proteinExistence type="inferred from homology"/>
<keyword evidence="4" id="KW-0238">DNA-binding</keyword>
<dbReference type="InterPro" id="IPR039425">
    <property type="entry name" value="RNA_pol_sigma-70-like"/>
</dbReference>
<evidence type="ECO:0000259" key="6">
    <source>
        <dbReference type="Pfam" id="PF04542"/>
    </source>
</evidence>
<dbReference type="Pfam" id="PF04542">
    <property type="entry name" value="Sigma70_r2"/>
    <property type="match status" value="1"/>
</dbReference>
<organism evidence="8">
    <name type="scientific">marine sediment metagenome</name>
    <dbReference type="NCBI Taxonomy" id="412755"/>
    <lineage>
        <taxon>unclassified sequences</taxon>
        <taxon>metagenomes</taxon>
        <taxon>ecological metagenomes</taxon>
    </lineage>
</organism>
<feature type="domain" description="RNA polymerase sigma-70 region 2" evidence="6">
    <location>
        <begin position="34"/>
        <end position="100"/>
    </location>
</feature>
<dbReference type="PANTHER" id="PTHR43133:SF58">
    <property type="entry name" value="ECF RNA POLYMERASE SIGMA FACTOR SIGD"/>
    <property type="match status" value="1"/>
</dbReference>
<evidence type="ECO:0000256" key="3">
    <source>
        <dbReference type="ARBA" id="ARBA00023082"/>
    </source>
</evidence>
<dbReference type="GO" id="GO:0006352">
    <property type="term" value="P:DNA-templated transcription initiation"/>
    <property type="evidence" value="ECO:0007669"/>
    <property type="project" value="InterPro"/>
</dbReference>
<dbReference type="InterPro" id="IPR014284">
    <property type="entry name" value="RNA_pol_sigma-70_dom"/>
</dbReference>
<dbReference type="GO" id="GO:0016987">
    <property type="term" value="F:sigma factor activity"/>
    <property type="evidence" value="ECO:0007669"/>
    <property type="project" value="UniProtKB-KW"/>
</dbReference>
<sequence>MPVPPADFGRLDTLLTSANAGDENAYRQFLEEAAKILRGFARRKAPASASGFDPEDLVQEILMAVHIKRHTWREGEPVAPWLFAIARYKAIDAYRRHGRRVNLDIADFTDKLEDPATVPSANRLDVTKALRLLAGRQREVVAALSLEGRSVGETANRLGVTEGAVRVAFHRGLASIAAKFGRT</sequence>
<dbReference type="EMBL" id="LAZR01000157">
    <property type="protein sequence ID" value="KKN85639.1"/>
    <property type="molecule type" value="Genomic_DNA"/>
</dbReference>
<dbReference type="AlphaFoldDB" id="A0A0F9U231"/>
<dbReference type="PANTHER" id="PTHR43133">
    <property type="entry name" value="RNA POLYMERASE ECF-TYPE SIGMA FACTO"/>
    <property type="match status" value="1"/>
</dbReference>
<evidence type="ECO:0008006" key="9">
    <source>
        <dbReference type="Google" id="ProtNLM"/>
    </source>
</evidence>
<accession>A0A0F9U231</accession>
<dbReference type="InterPro" id="IPR036388">
    <property type="entry name" value="WH-like_DNA-bd_sf"/>
</dbReference>
<evidence type="ECO:0000259" key="7">
    <source>
        <dbReference type="Pfam" id="PF08281"/>
    </source>
</evidence>
<dbReference type="Gene3D" id="1.10.10.10">
    <property type="entry name" value="Winged helix-like DNA-binding domain superfamily/Winged helix DNA-binding domain"/>
    <property type="match status" value="1"/>
</dbReference>
<feature type="domain" description="RNA polymerase sigma factor 70 region 4 type 2" evidence="7">
    <location>
        <begin position="125"/>
        <end position="174"/>
    </location>
</feature>
<gene>
    <name evidence="8" type="ORF">LCGC14_0277680</name>
</gene>
<dbReference type="GO" id="GO:0003677">
    <property type="term" value="F:DNA binding"/>
    <property type="evidence" value="ECO:0007669"/>
    <property type="project" value="UniProtKB-KW"/>
</dbReference>
<dbReference type="NCBIfam" id="TIGR02937">
    <property type="entry name" value="sigma70-ECF"/>
    <property type="match status" value="1"/>
</dbReference>
<keyword evidence="2" id="KW-0805">Transcription regulation</keyword>
<evidence type="ECO:0000313" key="8">
    <source>
        <dbReference type="EMBL" id="KKN85639.1"/>
    </source>
</evidence>
<reference evidence="8" key="1">
    <citation type="journal article" date="2015" name="Nature">
        <title>Complex archaea that bridge the gap between prokaryotes and eukaryotes.</title>
        <authorList>
            <person name="Spang A."/>
            <person name="Saw J.H."/>
            <person name="Jorgensen S.L."/>
            <person name="Zaremba-Niedzwiedzka K."/>
            <person name="Martijn J."/>
            <person name="Lind A.E."/>
            <person name="van Eijk R."/>
            <person name="Schleper C."/>
            <person name="Guy L."/>
            <person name="Ettema T.J."/>
        </authorList>
    </citation>
    <scope>NUCLEOTIDE SEQUENCE</scope>
</reference>
<dbReference type="Gene3D" id="1.10.1740.10">
    <property type="match status" value="1"/>
</dbReference>
<keyword evidence="3" id="KW-0731">Sigma factor</keyword>
<dbReference type="Pfam" id="PF08281">
    <property type="entry name" value="Sigma70_r4_2"/>
    <property type="match status" value="1"/>
</dbReference>
<keyword evidence="5" id="KW-0804">Transcription</keyword>
<dbReference type="InterPro" id="IPR013325">
    <property type="entry name" value="RNA_pol_sigma_r2"/>
</dbReference>